<protein>
    <submittedName>
        <fullName evidence="3">Bifunctional 3-(3-hydroxy-phenyl)propionate/3-hydroxycinnamic acid hydroxylase</fullName>
        <ecNumber evidence="3">1.14.13.127</ecNumber>
    </submittedName>
</protein>
<dbReference type="RefSeq" id="WP_337698076.1">
    <property type="nucleotide sequence ID" value="NZ_JBBEGN010000023.1"/>
</dbReference>
<dbReference type="Proteomes" id="UP001385809">
    <property type="component" value="Unassembled WGS sequence"/>
</dbReference>
<dbReference type="Gene3D" id="3.50.50.60">
    <property type="entry name" value="FAD/NAD(P)-binding domain"/>
    <property type="match status" value="1"/>
</dbReference>
<reference evidence="3 4" key="1">
    <citation type="submission" date="2024-03" db="EMBL/GenBank/DDBJ databases">
        <title>Actinomycetospora sp. OC33-EN08, a novel actinomycete isolated from wild orchid (Aerides multiflora).</title>
        <authorList>
            <person name="Suriyachadkun C."/>
        </authorList>
    </citation>
    <scope>NUCLEOTIDE SEQUENCE [LARGE SCALE GENOMIC DNA]</scope>
    <source>
        <strain evidence="3 4">OC33-EN08</strain>
    </source>
</reference>
<feature type="domain" description="FAD-binding" evidence="2">
    <location>
        <begin position="16"/>
        <end position="356"/>
    </location>
</feature>
<dbReference type="InterPro" id="IPR036188">
    <property type="entry name" value="FAD/NAD-bd_sf"/>
</dbReference>
<dbReference type="Gene3D" id="3.30.70.2450">
    <property type="match status" value="1"/>
</dbReference>
<keyword evidence="1 3" id="KW-0560">Oxidoreductase</keyword>
<dbReference type="PRINTS" id="PR00420">
    <property type="entry name" value="RNGMNOXGNASE"/>
</dbReference>
<dbReference type="SUPFAM" id="SSF51905">
    <property type="entry name" value="FAD/NAD(P)-binding domain"/>
    <property type="match status" value="1"/>
</dbReference>
<evidence type="ECO:0000313" key="3">
    <source>
        <dbReference type="EMBL" id="MEJ2871509.1"/>
    </source>
</evidence>
<comment type="caution">
    <text evidence="3">The sequence shown here is derived from an EMBL/GenBank/DDBJ whole genome shotgun (WGS) entry which is preliminary data.</text>
</comment>
<dbReference type="EMBL" id="JBBEGN010000023">
    <property type="protein sequence ID" value="MEJ2871509.1"/>
    <property type="molecule type" value="Genomic_DNA"/>
</dbReference>
<dbReference type="InterPro" id="IPR050631">
    <property type="entry name" value="PheA/TfdB_FAD_monoxygenase"/>
</dbReference>
<name>A0ABU8MW22_9PSEU</name>
<gene>
    <name evidence="3" type="ORF">WCD74_27365</name>
</gene>
<sequence>MSSETATRSAREATREVDVAIVGYGPVGATAANLLGAEGLSVVVIEREPSIYSRARAISTDEEVMRAWQRTGLADALEADMLPEKPIDFVDSDGRSFLNFTPRPRGNGHPPQLFIYQPAVEETLRGGVKRYQNVEVWLGQECFRIVQGPESVELLVADLDGGALRRLRARYVIAADGGSSPTRAQLGVGFEGRTYEDRWLVIDTEVRREWPEHDRLRFHCDPERPAVDCPTPLGHHRWEFPVLPGEDEAELATDASVWSLLAGHGITEEHVRLLRAVVYSHHVRFATRWRSGRVFLAGDAAHVMPPWIGEGMASGVRDAANLCWKLAAVLRGELPETALESYETERQPHVREMTSWAVRAGMLITQRRAALASVRNHVFRAAMRLPGLGSWLREGSWFPDPHYREGLLAQDAHPAVGWLPPQPWVLDAEGRRARLDDALGRGWVLLRPPSENTRRDESAWLDTGARPVALLPAGSEPRPGAVVDIDNQLVTWMHERCAASLVLRPDGYVHSAASAGRSLPAPPWARRAA</sequence>
<dbReference type="GO" id="GO:0008688">
    <property type="term" value="F:3-(3-hydroxyphenyl)propionate hydroxylase activity"/>
    <property type="evidence" value="ECO:0007669"/>
    <property type="project" value="UniProtKB-EC"/>
</dbReference>
<dbReference type="InterPro" id="IPR002938">
    <property type="entry name" value="FAD-bd"/>
</dbReference>
<keyword evidence="4" id="KW-1185">Reference proteome</keyword>
<accession>A0ABU8MW22</accession>
<proteinExistence type="predicted"/>
<evidence type="ECO:0000259" key="2">
    <source>
        <dbReference type="Pfam" id="PF01494"/>
    </source>
</evidence>
<evidence type="ECO:0000313" key="4">
    <source>
        <dbReference type="Proteomes" id="UP001385809"/>
    </source>
</evidence>
<dbReference type="NCBIfam" id="NF004829">
    <property type="entry name" value="PRK06183.1-3"/>
    <property type="match status" value="1"/>
</dbReference>
<dbReference type="PANTHER" id="PTHR43476">
    <property type="entry name" value="3-(3-HYDROXY-PHENYL)PROPIONATE/3-HYDROXYCINNAMIC ACID HYDROXYLASE"/>
    <property type="match status" value="1"/>
</dbReference>
<dbReference type="PANTHER" id="PTHR43476:SF3">
    <property type="entry name" value="FAD-BINDING MONOOXYGENASE"/>
    <property type="match status" value="1"/>
</dbReference>
<dbReference type="Pfam" id="PF01494">
    <property type="entry name" value="FAD_binding_3"/>
    <property type="match status" value="1"/>
</dbReference>
<dbReference type="EC" id="1.14.13.127" evidence="3"/>
<evidence type="ECO:0000256" key="1">
    <source>
        <dbReference type="ARBA" id="ARBA00023002"/>
    </source>
</evidence>
<organism evidence="3 4">
    <name type="scientific">Actinomycetospora aurantiaca</name>
    <dbReference type="NCBI Taxonomy" id="3129233"/>
    <lineage>
        <taxon>Bacteria</taxon>
        <taxon>Bacillati</taxon>
        <taxon>Actinomycetota</taxon>
        <taxon>Actinomycetes</taxon>
        <taxon>Pseudonocardiales</taxon>
        <taxon>Pseudonocardiaceae</taxon>
        <taxon>Actinomycetospora</taxon>
    </lineage>
</organism>